<dbReference type="BioCyc" id="CORYNE:G18NG-11348-MONOMER"/>
<evidence type="ECO:0000313" key="1">
    <source>
        <dbReference type="EMBL" id="BAB99149.1"/>
    </source>
</evidence>
<reference evidence="2" key="1">
    <citation type="journal article" date="2003" name="Appl. Microbiol. Biotechnol.">
        <title>The Corynebacterium glutamicum genome: features and impacts on biotechnological processes.</title>
        <authorList>
            <person name="Ikeda M."/>
            <person name="Nakagawa S."/>
        </authorList>
    </citation>
    <scope>NUCLEOTIDE SEQUENCE [LARGE SCALE GENOMIC DNA]</scope>
    <source>
        <strain evidence="2">ATCC 13032 / DSM 20300 / BCRC 11384 / JCM 1318 / LMG 3730 / NCIMB 10025</strain>
    </source>
</reference>
<dbReference type="HOGENOM" id="CLU_1419344_0_0_11"/>
<accession>Q8NPQ5</accession>
<dbReference type="Proteomes" id="UP000000582">
    <property type="component" value="Chromosome"/>
</dbReference>
<dbReference type="PATRIC" id="fig|196627.13.peg.1708"/>
<dbReference type="EMBL" id="BA000036">
    <property type="protein sequence ID" value="BAB99149.1"/>
    <property type="molecule type" value="Genomic_DNA"/>
</dbReference>
<dbReference type="OrthoDB" id="9912153at2"/>
<name>Q8NPQ5_CORGL</name>
<protein>
    <submittedName>
        <fullName evidence="1">Hypothetical membrane protein</fullName>
    </submittedName>
</protein>
<dbReference type="AlphaFoldDB" id="Q8NPQ5"/>
<sequence length="198" mass="21384">MNGAFFAMLKFRIISTVTTGSQPTPRKSWSHPDTTLLVTMVTAPSLCSAINVWNATERIPAQKILNVEEVHVLGECSDAIISTSLTKKDNPHALVPDDFDQIGDVFGYAQDNVAVFDVIVAALGGAGYGLLPGLVMHHIDEHTVALVFDTDSPTGTHILGERCVYSDIIHMTDDKSARGWGAVIAIARAIILKVEQIM</sequence>
<organism evidence="1 2">
    <name type="scientific">Corynebacterium glutamicum (strain ATCC 13032 / DSM 20300 / JCM 1318 / BCRC 11384 / CCUG 27702 / LMG 3730 / NBRC 12168 / NCIMB 10025 / NRRL B-2784 / 534)</name>
    <dbReference type="NCBI Taxonomy" id="196627"/>
    <lineage>
        <taxon>Bacteria</taxon>
        <taxon>Bacillati</taxon>
        <taxon>Actinomycetota</taxon>
        <taxon>Actinomycetes</taxon>
        <taxon>Mycobacteriales</taxon>
        <taxon>Corynebacteriaceae</taxon>
        <taxon>Corynebacterium</taxon>
    </lineage>
</organism>
<gene>
    <name evidence="1" type="ordered locus">Cgl1756</name>
</gene>
<keyword evidence="2" id="KW-1185">Reference proteome</keyword>
<dbReference type="STRING" id="196627.cg1977"/>
<dbReference type="KEGG" id="cgl:Cgl1756"/>
<evidence type="ECO:0000313" key="2">
    <source>
        <dbReference type="Proteomes" id="UP000000582"/>
    </source>
</evidence>
<proteinExistence type="predicted"/>